<dbReference type="Pfam" id="PF01607">
    <property type="entry name" value="CBM_14"/>
    <property type="match status" value="1"/>
</dbReference>
<evidence type="ECO:0000313" key="2">
    <source>
        <dbReference type="EMBL" id="RWS05897.1"/>
    </source>
</evidence>
<accession>A0A443QSA2</accession>
<dbReference type="SUPFAM" id="SSF57625">
    <property type="entry name" value="Invertebrate chitin-binding proteins"/>
    <property type="match status" value="1"/>
</dbReference>
<comment type="caution">
    <text evidence="2">The sequence shown here is derived from an EMBL/GenBank/DDBJ whole genome shotgun (WGS) entry which is preliminary data.</text>
</comment>
<dbReference type="OrthoDB" id="6407151at2759"/>
<sequence length="161" mass="18073">GHKVIKVVHVSKQAEYIPHRSAEAIYLRLSSGVDALFQGSKIDVSFSCHGKKYGYYADVRNLCKIYHVCREVSLPDGTYWMQRSSFSCPLGSVFDQQKLICVGEKDAMDCSQSELFYEHTAKTFSGHHEKKGSLQLITKEAAVKTCCVYPTCAYVFPCALK</sequence>
<feature type="non-terminal residue" evidence="2">
    <location>
        <position position="1"/>
    </location>
</feature>
<protein>
    <recommendedName>
        <fullName evidence="1">Chitin-binding type-2 domain-containing protein</fullName>
    </recommendedName>
</protein>
<dbReference type="EMBL" id="NCKV01052463">
    <property type="protein sequence ID" value="RWS05897.1"/>
    <property type="molecule type" value="Genomic_DNA"/>
</dbReference>
<evidence type="ECO:0000259" key="1">
    <source>
        <dbReference type="PROSITE" id="PS50940"/>
    </source>
</evidence>
<dbReference type="Proteomes" id="UP000288716">
    <property type="component" value="Unassembled WGS sequence"/>
</dbReference>
<gene>
    <name evidence="2" type="ORF">B4U80_08046</name>
</gene>
<dbReference type="STRING" id="299467.A0A443QSA2"/>
<feature type="domain" description="Chitin-binding type-2" evidence="1">
    <location>
        <begin position="45"/>
        <end position="112"/>
    </location>
</feature>
<dbReference type="InterPro" id="IPR052976">
    <property type="entry name" value="Scoloptoxin-like"/>
</dbReference>
<dbReference type="PANTHER" id="PTHR22933:SF31">
    <property type="entry name" value="FI18007P1"/>
    <property type="match status" value="1"/>
</dbReference>
<name>A0A443QSA2_9ACAR</name>
<keyword evidence="3" id="KW-1185">Reference proteome</keyword>
<dbReference type="InterPro" id="IPR002557">
    <property type="entry name" value="Chitin-bd_dom"/>
</dbReference>
<dbReference type="InterPro" id="IPR036508">
    <property type="entry name" value="Chitin-bd_dom_sf"/>
</dbReference>
<dbReference type="PROSITE" id="PS50940">
    <property type="entry name" value="CHIT_BIND_II"/>
    <property type="match status" value="1"/>
</dbReference>
<reference evidence="2 3" key="1">
    <citation type="journal article" date="2018" name="Gigascience">
        <title>Genomes of trombidid mites reveal novel predicted allergens and laterally-transferred genes associated with secondary metabolism.</title>
        <authorList>
            <person name="Dong X."/>
            <person name="Chaisiri K."/>
            <person name="Xia D."/>
            <person name="Armstrong S.D."/>
            <person name="Fang Y."/>
            <person name="Donnelly M.J."/>
            <person name="Kadowaki T."/>
            <person name="McGarry J.W."/>
            <person name="Darby A.C."/>
            <person name="Makepeace B.L."/>
        </authorList>
    </citation>
    <scope>NUCLEOTIDE SEQUENCE [LARGE SCALE GENOMIC DNA]</scope>
    <source>
        <strain evidence="2">UoL-UT</strain>
    </source>
</reference>
<dbReference type="AlphaFoldDB" id="A0A443QSA2"/>
<evidence type="ECO:0000313" key="3">
    <source>
        <dbReference type="Proteomes" id="UP000288716"/>
    </source>
</evidence>
<organism evidence="2 3">
    <name type="scientific">Leptotrombidium deliense</name>
    <dbReference type="NCBI Taxonomy" id="299467"/>
    <lineage>
        <taxon>Eukaryota</taxon>
        <taxon>Metazoa</taxon>
        <taxon>Ecdysozoa</taxon>
        <taxon>Arthropoda</taxon>
        <taxon>Chelicerata</taxon>
        <taxon>Arachnida</taxon>
        <taxon>Acari</taxon>
        <taxon>Acariformes</taxon>
        <taxon>Trombidiformes</taxon>
        <taxon>Prostigmata</taxon>
        <taxon>Anystina</taxon>
        <taxon>Parasitengona</taxon>
        <taxon>Trombiculoidea</taxon>
        <taxon>Trombiculidae</taxon>
        <taxon>Leptotrombidium</taxon>
    </lineage>
</organism>
<dbReference type="PANTHER" id="PTHR22933">
    <property type="entry name" value="FI18007P1-RELATED"/>
    <property type="match status" value="1"/>
</dbReference>
<dbReference type="VEuPathDB" id="VectorBase:LDEU014203"/>
<dbReference type="GO" id="GO:0008061">
    <property type="term" value="F:chitin binding"/>
    <property type="evidence" value="ECO:0007669"/>
    <property type="project" value="InterPro"/>
</dbReference>
<dbReference type="Gene3D" id="2.170.140.10">
    <property type="entry name" value="Chitin binding domain"/>
    <property type="match status" value="1"/>
</dbReference>
<dbReference type="GO" id="GO:0005576">
    <property type="term" value="C:extracellular region"/>
    <property type="evidence" value="ECO:0007669"/>
    <property type="project" value="InterPro"/>
</dbReference>
<proteinExistence type="predicted"/>